<feature type="region of interest" description="Disordered" evidence="1">
    <location>
        <begin position="1"/>
        <end position="34"/>
    </location>
</feature>
<gene>
    <name evidence="3" type="ORF">SSA02_22390</name>
</gene>
<dbReference type="InterPro" id="IPR002881">
    <property type="entry name" value="DUF58"/>
</dbReference>
<feature type="domain" description="DUF58" evidence="2">
    <location>
        <begin position="91"/>
        <end position="293"/>
    </location>
</feature>
<organism evidence="3 4">
    <name type="scientific">Swaminathania salitolerans</name>
    <dbReference type="NCBI Taxonomy" id="182838"/>
    <lineage>
        <taxon>Bacteria</taxon>
        <taxon>Pseudomonadati</taxon>
        <taxon>Pseudomonadota</taxon>
        <taxon>Alphaproteobacteria</taxon>
        <taxon>Acetobacterales</taxon>
        <taxon>Acetobacteraceae</taxon>
        <taxon>Swaminathania</taxon>
    </lineage>
</organism>
<evidence type="ECO:0000256" key="1">
    <source>
        <dbReference type="SAM" id="MobiDB-lite"/>
    </source>
</evidence>
<protein>
    <recommendedName>
        <fullName evidence="2">DUF58 domain-containing protein</fullName>
    </recommendedName>
</protein>
<dbReference type="InterPro" id="IPR036465">
    <property type="entry name" value="vWFA_dom_sf"/>
</dbReference>
<dbReference type="SUPFAM" id="SSF53300">
    <property type="entry name" value="vWA-like"/>
    <property type="match status" value="1"/>
</dbReference>
<dbReference type="PANTHER" id="PTHR33608:SF6">
    <property type="entry name" value="BLL2464 PROTEIN"/>
    <property type="match status" value="1"/>
</dbReference>
<keyword evidence="4" id="KW-1185">Reference proteome</keyword>
<name>A0A511BRW9_9PROT</name>
<proteinExistence type="predicted"/>
<accession>A0A511BRW9</accession>
<evidence type="ECO:0000313" key="3">
    <source>
        <dbReference type="EMBL" id="GEL03076.1"/>
    </source>
</evidence>
<reference evidence="3 4" key="1">
    <citation type="submission" date="2019-07" db="EMBL/GenBank/DDBJ databases">
        <title>Whole genome shotgun sequence of Swaminathania salitolerans NBRC 104436.</title>
        <authorList>
            <person name="Hosoyama A."/>
            <person name="Uohara A."/>
            <person name="Ohji S."/>
            <person name="Ichikawa N."/>
        </authorList>
    </citation>
    <scope>NUCLEOTIDE SEQUENCE [LARGE SCALE GENOMIC DNA]</scope>
    <source>
        <strain evidence="3 4">NBRC 104436</strain>
    </source>
</reference>
<dbReference type="AlphaFoldDB" id="A0A511BRW9"/>
<dbReference type="PANTHER" id="PTHR33608">
    <property type="entry name" value="BLL2464 PROTEIN"/>
    <property type="match status" value="1"/>
</dbReference>
<dbReference type="Pfam" id="PF01882">
    <property type="entry name" value="DUF58"/>
    <property type="match status" value="1"/>
</dbReference>
<evidence type="ECO:0000259" key="2">
    <source>
        <dbReference type="Pfam" id="PF01882"/>
    </source>
</evidence>
<evidence type="ECO:0000313" key="4">
    <source>
        <dbReference type="Proteomes" id="UP000321405"/>
    </source>
</evidence>
<comment type="caution">
    <text evidence="3">The sequence shown here is derived from an EMBL/GenBank/DDBJ whole genome shotgun (WGS) entry which is preliminary data.</text>
</comment>
<sequence length="337" mass="36737">MGAPGVDSPGKNSPGKDSTGKDSTGMGASGRKAPLAAVQTLAPQAESLLPPMTIEAERIGRQIRAGVHRQHRPGSGEDFWQYRPAHAHEPAQHIDWRQSARGEQLWVREREAEGAQHLALWCDSSPSMRWRSRDALPFKLDRARLCTLALAAAALHGGERVSLPGTLDPCRVFSGTHTLPQLAETLLSSGYRGSADTGQTGEDVPLRVMPDTLRPHGQLVLVSDFLLPPEALERLLRDVASRPARTRLFCVLDPAERALPYTGRQRFESLEAEDALILPSVESLADAYGRAMDAHIDHVARLAAQYRATLTLHQTDQPVLPALLALYAELTGGRLHP</sequence>
<dbReference type="EMBL" id="BJVC01000005">
    <property type="protein sequence ID" value="GEL03076.1"/>
    <property type="molecule type" value="Genomic_DNA"/>
</dbReference>
<dbReference type="Proteomes" id="UP000321405">
    <property type="component" value="Unassembled WGS sequence"/>
</dbReference>